<evidence type="ECO:0000256" key="5">
    <source>
        <dbReference type="ARBA" id="ARBA00023136"/>
    </source>
</evidence>
<dbReference type="PANTHER" id="PTHR39087">
    <property type="entry name" value="UPF0104 MEMBRANE PROTEIN MJ1595"/>
    <property type="match status" value="1"/>
</dbReference>
<dbReference type="Proteomes" id="UP001500556">
    <property type="component" value="Unassembled WGS sequence"/>
</dbReference>
<evidence type="ECO:0000256" key="1">
    <source>
        <dbReference type="ARBA" id="ARBA00004651"/>
    </source>
</evidence>
<feature type="transmembrane region" description="Helical" evidence="7">
    <location>
        <begin position="93"/>
        <end position="119"/>
    </location>
</feature>
<feature type="transmembrane region" description="Helical" evidence="7">
    <location>
        <begin position="167"/>
        <end position="190"/>
    </location>
</feature>
<dbReference type="Pfam" id="PF03706">
    <property type="entry name" value="LPG_synthase_TM"/>
    <property type="match status" value="1"/>
</dbReference>
<feature type="transmembrane region" description="Helical" evidence="7">
    <location>
        <begin position="21"/>
        <end position="39"/>
    </location>
</feature>
<keyword evidence="4 7" id="KW-1133">Transmembrane helix</keyword>
<feature type="transmembrane region" description="Helical" evidence="7">
    <location>
        <begin position="317"/>
        <end position="338"/>
    </location>
</feature>
<feature type="transmembrane region" description="Helical" evidence="7">
    <location>
        <begin position="59"/>
        <end position="81"/>
    </location>
</feature>
<feature type="transmembrane region" description="Helical" evidence="7">
    <location>
        <begin position="244"/>
        <end position="267"/>
    </location>
</feature>
<keyword evidence="3 7" id="KW-0812">Transmembrane</keyword>
<dbReference type="InterPro" id="IPR022791">
    <property type="entry name" value="L-PG_synthase/AglD"/>
</dbReference>
<evidence type="ECO:0000313" key="8">
    <source>
        <dbReference type="EMBL" id="GAA4733860.1"/>
    </source>
</evidence>
<feature type="transmembrane region" description="Helical" evidence="7">
    <location>
        <begin position="279"/>
        <end position="302"/>
    </location>
</feature>
<name>A0ABP8YP54_9MICO</name>
<protein>
    <submittedName>
        <fullName evidence="8">Uncharacterized protein</fullName>
    </submittedName>
</protein>
<organism evidence="8 9">
    <name type="scientific">Pedococcus ginsenosidimutans</name>
    <dbReference type="NCBI Taxonomy" id="490570"/>
    <lineage>
        <taxon>Bacteria</taxon>
        <taxon>Bacillati</taxon>
        <taxon>Actinomycetota</taxon>
        <taxon>Actinomycetes</taxon>
        <taxon>Micrococcales</taxon>
        <taxon>Intrasporangiaceae</taxon>
        <taxon>Pedococcus</taxon>
    </lineage>
</organism>
<proteinExistence type="predicted"/>
<evidence type="ECO:0000256" key="6">
    <source>
        <dbReference type="SAM" id="MobiDB-lite"/>
    </source>
</evidence>
<dbReference type="EMBL" id="BAABLO010000013">
    <property type="protein sequence ID" value="GAA4733860.1"/>
    <property type="molecule type" value="Genomic_DNA"/>
</dbReference>
<evidence type="ECO:0000256" key="4">
    <source>
        <dbReference type="ARBA" id="ARBA00022989"/>
    </source>
</evidence>
<evidence type="ECO:0000256" key="7">
    <source>
        <dbReference type="SAM" id="Phobius"/>
    </source>
</evidence>
<keyword evidence="2" id="KW-1003">Cell membrane</keyword>
<sequence length="369" mass="38455">MVSGRPDTAVMTGEGRRVARAVEAVAAVTAAVGLLALGLPRIAHATWTQIGAVLGSVPVPWFVLLAAVWLAGLWLHTIVLVAALPGLSHRRAFFLNITGSSVSNVVPLGGALGTVVNWWSCRRWGFTTTAFVRWALVTNIWDVLGRLVVPAVALGWFGLEGRGEGDLLLSAGLGSVAALLAAAALTAFLLRTDVGARRLGAAADRLQVRLHRTAGGQEARAVEMRGAIIELVRHAWPRLTAGKLLYAAAQACLLWLCLAAVGTPPAASVVFAAFAVERVLSLAVITPGATGFVEIGMTAYLVRMGADPATAAAGVLLYRFFVIGMEVPVGGALLLAWTMRQTVLRGVRGGTGGRAARAPISTGSDARVR</sequence>
<gene>
    <name evidence="8" type="ORF">GCM10025782_36780</name>
</gene>
<keyword evidence="5 7" id="KW-0472">Membrane</keyword>
<comment type="caution">
    <text evidence="8">The sequence shown here is derived from an EMBL/GenBank/DDBJ whole genome shotgun (WGS) entry which is preliminary data.</text>
</comment>
<evidence type="ECO:0000256" key="2">
    <source>
        <dbReference type="ARBA" id="ARBA00022475"/>
    </source>
</evidence>
<keyword evidence="9" id="KW-1185">Reference proteome</keyword>
<evidence type="ECO:0000313" key="9">
    <source>
        <dbReference type="Proteomes" id="UP001500556"/>
    </source>
</evidence>
<comment type="subcellular location">
    <subcellularLocation>
        <location evidence="1">Cell membrane</location>
        <topology evidence="1">Multi-pass membrane protein</topology>
    </subcellularLocation>
</comment>
<reference evidence="9" key="1">
    <citation type="journal article" date="2019" name="Int. J. Syst. Evol. Microbiol.">
        <title>The Global Catalogue of Microorganisms (GCM) 10K type strain sequencing project: providing services to taxonomists for standard genome sequencing and annotation.</title>
        <authorList>
            <consortium name="The Broad Institute Genomics Platform"/>
            <consortium name="The Broad Institute Genome Sequencing Center for Infectious Disease"/>
            <person name="Wu L."/>
            <person name="Ma J."/>
        </authorList>
    </citation>
    <scope>NUCLEOTIDE SEQUENCE [LARGE SCALE GENOMIC DNA]</scope>
    <source>
        <strain evidence="9">JCM 18961</strain>
    </source>
</reference>
<dbReference type="PANTHER" id="PTHR39087:SF2">
    <property type="entry name" value="UPF0104 MEMBRANE PROTEIN MJ1595"/>
    <property type="match status" value="1"/>
</dbReference>
<feature type="region of interest" description="Disordered" evidence="6">
    <location>
        <begin position="350"/>
        <end position="369"/>
    </location>
</feature>
<accession>A0ABP8YP54</accession>
<evidence type="ECO:0000256" key="3">
    <source>
        <dbReference type="ARBA" id="ARBA00022692"/>
    </source>
</evidence>